<dbReference type="Proteomes" id="UP001437460">
    <property type="component" value="Unassembled WGS sequence"/>
</dbReference>
<sequence>MKRDNPFTLTFGKQPIKYINRYESTDNILSTFEASNPISQTYLISGIRGSGKTVLMTSVANQLRKSDDWVVVDLNATQPLLQEFAMRLTDASKHIPNIFEKGFEISVAGFGLGYNGAMEDHDSVSKIETILAKLGKQHKKVLITIDEAVANENMRVFASQFQIFVRKDYPVFLIMTGLYENIYEIQNDPVLTFLLRAPKIILGPLGINQIKNEYQDIFQIDDETSRQLANITMGYAFAFQALGMLYWEYRDEKPLDWILRELDGLLEDFVYQKIWTNLSPLEKQIIAAMPDQGAKIKVKELCDKLEIKGTTFSKYRERLINKGVCTAPEYGYIALSLPRFKNITASYDIES</sequence>
<name>A0ABV1HNJ6_9FIRM</name>
<dbReference type="InterPro" id="IPR027417">
    <property type="entry name" value="P-loop_NTPase"/>
</dbReference>
<comment type="caution">
    <text evidence="1">The sequence shown here is derived from an EMBL/GenBank/DDBJ whole genome shotgun (WGS) entry which is preliminary data.</text>
</comment>
<proteinExistence type="predicted"/>
<protein>
    <recommendedName>
        <fullName evidence="3">ATP-binding protein</fullName>
    </recommendedName>
</protein>
<dbReference type="RefSeq" id="WP_349229965.1">
    <property type="nucleotide sequence ID" value="NZ_JBBMFJ010000027.1"/>
</dbReference>
<reference evidence="1 2" key="1">
    <citation type="submission" date="2024-03" db="EMBL/GenBank/DDBJ databases">
        <title>Human intestinal bacterial collection.</title>
        <authorList>
            <person name="Pauvert C."/>
            <person name="Hitch T.C.A."/>
            <person name="Clavel T."/>
        </authorList>
    </citation>
    <scope>NUCLEOTIDE SEQUENCE [LARGE SCALE GENOMIC DNA]</scope>
    <source>
        <strain evidence="1 2">CLA-AP-H27</strain>
    </source>
</reference>
<accession>A0ABV1HNJ6</accession>
<evidence type="ECO:0008006" key="3">
    <source>
        <dbReference type="Google" id="ProtNLM"/>
    </source>
</evidence>
<evidence type="ECO:0000313" key="2">
    <source>
        <dbReference type="Proteomes" id="UP001437460"/>
    </source>
</evidence>
<organism evidence="1 2">
    <name type="scientific">Ventrimonas faecis</name>
    <dbReference type="NCBI Taxonomy" id="3133170"/>
    <lineage>
        <taxon>Bacteria</taxon>
        <taxon>Bacillati</taxon>
        <taxon>Bacillota</taxon>
        <taxon>Clostridia</taxon>
        <taxon>Lachnospirales</taxon>
        <taxon>Lachnospiraceae</taxon>
        <taxon>Ventrimonas</taxon>
    </lineage>
</organism>
<dbReference type="EMBL" id="JBBMFJ010000027">
    <property type="protein sequence ID" value="MEQ2563889.1"/>
    <property type="molecule type" value="Genomic_DNA"/>
</dbReference>
<dbReference type="Gene3D" id="3.40.50.300">
    <property type="entry name" value="P-loop containing nucleotide triphosphate hydrolases"/>
    <property type="match status" value="1"/>
</dbReference>
<keyword evidence="2" id="KW-1185">Reference proteome</keyword>
<dbReference type="SUPFAM" id="SSF52540">
    <property type="entry name" value="P-loop containing nucleoside triphosphate hydrolases"/>
    <property type="match status" value="1"/>
</dbReference>
<gene>
    <name evidence="1" type="ORF">WMO41_12075</name>
</gene>
<evidence type="ECO:0000313" key="1">
    <source>
        <dbReference type="EMBL" id="MEQ2563889.1"/>
    </source>
</evidence>